<reference evidence="2" key="1">
    <citation type="submission" date="2018-05" db="EMBL/GenBank/DDBJ databases">
        <authorList>
            <person name="Lanie J.A."/>
            <person name="Ng W.-L."/>
            <person name="Kazmierczak K.M."/>
            <person name="Andrzejewski T.M."/>
            <person name="Davidsen T.M."/>
            <person name="Wayne K.J."/>
            <person name="Tettelin H."/>
            <person name="Glass J.I."/>
            <person name="Rusch D."/>
            <person name="Podicherti R."/>
            <person name="Tsui H.-C.T."/>
            <person name="Winkler M.E."/>
        </authorList>
    </citation>
    <scope>NUCLEOTIDE SEQUENCE</scope>
</reference>
<evidence type="ECO:0000259" key="1">
    <source>
        <dbReference type="Pfam" id="PF03721"/>
    </source>
</evidence>
<dbReference type="EMBL" id="UINC01184396">
    <property type="protein sequence ID" value="SVD95586.1"/>
    <property type="molecule type" value="Genomic_DNA"/>
</dbReference>
<organism evidence="2">
    <name type="scientific">marine metagenome</name>
    <dbReference type="NCBI Taxonomy" id="408172"/>
    <lineage>
        <taxon>unclassified sequences</taxon>
        <taxon>metagenomes</taxon>
        <taxon>ecological metagenomes</taxon>
    </lineage>
</organism>
<gene>
    <name evidence="2" type="ORF">METZ01_LOCUS448440</name>
</gene>
<dbReference type="Pfam" id="PF03721">
    <property type="entry name" value="UDPG_MGDP_dh_N"/>
    <property type="match status" value="1"/>
</dbReference>
<protein>
    <recommendedName>
        <fullName evidence="1">UDP-glucose/GDP-mannose dehydrogenase N-terminal domain-containing protein</fullName>
    </recommendedName>
</protein>
<dbReference type="InterPro" id="IPR036291">
    <property type="entry name" value="NAD(P)-bd_dom_sf"/>
</dbReference>
<dbReference type="Gene3D" id="3.40.50.720">
    <property type="entry name" value="NAD(P)-binding Rossmann-like Domain"/>
    <property type="match status" value="1"/>
</dbReference>
<evidence type="ECO:0000313" key="2">
    <source>
        <dbReference type="EMBL" id="SVD95586.1"/>
    </source>
</evidence>
<proteinExistence type="predicted"/>
<accession>A0A382ZJ37</accession>
<feature type="non-terminal residue" evidence="2">
    <location>
        <position position="40"/>
    </location>
</feature>
<name>A0A382ZJ37_9ZZZZ</name>
<feature type="domain" description="UDP-glucose/GDP-mannose dehydrogenase N-terminal" evidence="1">
    <location>
        <begin position="1"/>
        <end position="32"/>
    </location>
</feature>
<dbReference type="GO" id="GO:0016616">
    <property type="term" value="F:oxidoreductase activity, acting on the CH-OH group of donors, NAD or NADP as acceptor"/>
    <property type="evidence" value="ECO:0007669"/>
    <property type="project" value="InterPro"/>
</dbReference>
<dbReference type="InterPro" id="IPR001732">
    <property type="entry name" value="UDP-Glc/GDP-Man_DH_N"/>
</dbReference>
<dbReference type="SUPFAM" id="SSF51735">
    <property type="entry name" value="NAD(P)-binding Rossmann-fold domains"/>
    <property type="match status" value="1"/>
</dbReference>
<dbReference type="AlphaFoldDB" id="A0A382ZJ37"/>
<dbReference type="GO" id="GO:0051287">
    <property type="term" value="F:NAD binding"/>
    <property type="evidence" value="ECO:0007669"/>
    <property type="project" value="InterPro"/>
</dbReference>
<sequence length="40" mass="4247">MRILIIGCGYIGLPLGQALAGLGHDVHGIRRNRFSAEGIT</sequence>